<proteinExistence type="predicted"/>
<dbReference type="Proteomes" id="UP000250321">
    <property type="component" value="Unassembled WGS sequence"/>
</dbReference>
<protein>
    <submittedName>
        <fullName evidence="2">Uncharacterized protein</fullName>
    </submittedName>
</protein>
<accession>A0A314Z5D7</accession>
<evidence type="ECO:0000313" key="2">
    <source>
        <dbReference type="EMBL" id="PQQ12061.1"/>
    </source>
</evidence>
<feature type="region of interest" description="Disordered" evidence="1">
    <location>
        <begin position="1"/>
        <end position="46"/>
    </location>
</feature>
<reference evidence="2 3" key="1">
    <citation type="submission" date="2018-02" db="EMBL/GenBank/DDBJ databases">
        <title>Draft genome of wild Prunus yedoensis var. nudiflora.</title>
        <authorList>
            <person name="Baek S."/>
            <person name="Kim J.-H."/>
            <person name="Choi K."/>
            <person name="Kim G.-B."/>
            <person name="Cho A."/>
            <person name="Jang H."/>
            <person name="Shin C.-H."/>
            <person name="Yu H.-J."/>
            <person name="Mun J.-H."/>
        </authorList>
    </citation>
    <scope>NUCLEOTIDE SEQUENCE [LARGE SCALE GENOMIC DNA]</scope>
    <source>
        <strain evidence="3">cv. Jeju island</strain>
        <tissue evidence="2">Leaf</tissue>
    </source>
</reference>
<organism evidence="2 3">
    <name type="scientific">Prunus yedoensis var. nudiflora</name>
    <dbReference type="NCBI Taxonomy" id="2094558"/>
    <lineage>
        <taxon>Eukaryota</taxon>
        <taxon>Viridiplantae</taxon>
        <taxon>Streptophyta</taxon>
        <taxon>Embryophyta</taxon>
        <taxon>Tracheophyta</taxon>
        <taxon>Spermatophyta</taxon>
        <taxon>Magnoliopsida</taxon>
        <taxon>eudicotyledons</taxon>
        <taxon>Gunneridae</taxon>
        <taxon>Pentapetalae</taxon>
        <taxon>rosids</taxon>
        <taxon>fabids</taxon>
        <taxon>Rosales</taxon>
        <taxon>Rosaceae</taxon>
        <taxon>Amygdaloideae</taxon>
        <taxon>Amygdaleae</taxon>
        <taxon>Prunus</taxon>
    </lineage>
</organism>
<sequence>MLHFKSARHGHVVHHHHHGNNVNNGDGEGSEDVPPSICPTNNTNTGGAFDTVRTSVLFFA</sequence>
<keyword evidence="3" id="KW-1185">Reference proteome</keyword>
<dbReference type="AlphaFoldDB" id="A0A314Z5D7"/>
<name>A0A314Z5D7_PRUYE</name>
<feature type="compositionally biased region" description="Basic residues" evidence="1">
    <location>
        <begin position="1"/>
        <end position="19"/>
    </location>
</feature>
<comment type="caution">
    <text evidence="2">The sequence shown here is derived from an EMBL/GenBank/DDBJ whole genome shotgun (WGS) entry which is preliminary data.</text>
</comment>
<dbReference type="EMBL" id="PJQY01000372">
    <property type="protein sequence ID" value="PQQ12061.1"/>
    <property type="molecule type" value="Genomic_DNA"/>
</dbReference>
<gene>
    <name evidence="2" type="ORF">Pyn_01531</name>
</gene>
<evidence type="ECO:0000256" key="1">
    <source>
        <dbReference type="SAM" id="MobiDB-lite"/>
    </source>
</evidence>
<evidence type="ECO:0000313" key="3">
    <source>
        <dbReference type="Proteomes" id="UP000250321"/>
    </source>
</evidence>